<dbReference type="InterPro" id="IPR011514">
    <property type="entry name" value="Secretin_N_2"/>
</dbReference>
<evidence type="ECO:0000259" key="1">
    <source>
        <dbReference type="Pfam" id="PF07655"/>
    </source>
</evidence>
<sequence>MQTSSQSTTVGQEYDLYEDIRKTIEAMLTPEKGRYWLSASSSTLTVTDTPAVQEAVARYVDEQNSIMNRQVALERTGSERQQYQKRNSSVWTGTLFINRYIPPEQR</sequence>
<dbReference type="Pfam" id="PF07655">
    <property type="entry name" value="Secretin_N_2"/>
    <property type="match status" value="1"/>
</dbReference>
<name>A0A377ECD3_ECOLX</name>
<dbReference type="GO" id="GO:0009297">
    <property type="term" value="P:pilus assembly"/>
    <property type="evidence" value="ECO:0007669"/>
    <property type="project" value="InterPro"/>
</dbReference>
<evidence type="ECO:0000313" key="2">
    <source>
        <dbReference type="EMBL" id="STM96294.1"/>
    </source>
</evidence>
<dbReference type="Proteomes" id="UP000255057">
    <property type="component" value="Unassembled WGS sequence"/>
</dbReference>
<gene>
    <name evidence="2" type="ORF">NCTC8960_00412</name>
</gene>
<dbReference type="AlphaFoldDB" id="A0A377ECD3"/>
<dbReference type="EMBL" id="UGFO01000004">
    <property type="protein sequence ID" value="STM96294.1"/>
    <property type="molecule type" value="Genomic_DNA"/>
</dbReference>
<feature type="domain" description="Secretin N-terminal" evidence="1">
    <location>
        <begin position="3"/>
        <end position="41"/>
    </location>
</feature>
<proteinExistence type="predicted"/>
<evidence type="ECO:0000313" key="3">
    <source>
        <dbReference type="Proteomes" id="UP000255057"/>
    </source>
</evidence>
<dbReference type="GO" id="GO:0019867">
    <property type="term" value="C:outer membrane"/>
    <property type="evidence" value="ECO:0007669"/>
    <property type="project" value="InterPro"/>
</dbReference>
<organism evidence="2 3">
    <name type="scientific">Escherichia coli</name>
    <dbReference type="NCBI Taxonomy" id="562"/>
    <lineage>
        <taxon>Bacteria</taxon>
        <taxon>Pseudomonadati</taxon>
        <taxon>Pseudomonadota</taxon>
        <taxon>Gammaproteobacteria</taxon>
        <taxon>Enterobacterales</taxon>
        <taxon>Enterobacteriaceae</taxon>
        <taxon>Escherichia</taxon>
    </lineage>
</organism>
<accession>A0A377ECD3</accession>
<protein>
    <submittedName>
        <fullName evidence="2">Type IVB pilus formation outer membrane protein, R64 PilN family</fullName>
    </submittedName>
</protein>
<reference evidence="2 3" key="1">
    <citation type="submission" date="2018-06" db="EMBL/GenBank/DDBJ databases">
        <authorList>
            <consortium name="Pathogen Informatics"/>
            <person name="Doyle S."/>
        </authorList>
    </citation>
    <scope>NUCLEOTIDE SEQUENCE [LARGE SCALE GENOMIC DNA]</scope>
    <source>
        <strain evidence="2 3">NCTC8960</strain>
    </source>
</reference>